<evidence type="ECO:0000313" key="2">
    <source>
        <dbReference type="EMBL" id="GEU04512.1"/>
    </source>
</evidence>
<comment type="caution">
    <text evidence="2">The sequence shown here is derived from an EMBL/GenBank/DDBJ whole genome shotgun (WGS) entry which is preliminary data.</text>
</comment>
<reference evidence="2" key="2">
    <citation type="submission" date="2019-12" db="EMBL/GenBank/DDBJ databases">
        <authorList>
            <person name="Hoang T.H.H."/>
            <person name="Okutani A."/>
        </authorList>
    </citation>
    <scope>NUCLEOTIDE SEQUENCE</scope>
    <source>
        <strain evidence="2">DB</strain>
    </source>
</reference>
<accession>A0A640LSI9</accession>
<dbReference type="Gene3D" id="3.40.1190.20">
    <property type="match status" value="1"/>
</dbReference>
<dbReference type="Pfam" id="PF08543">
    <property type="entry name" value="Phos_pyr_kin"/>
    <property type="match status" value="1"/>
</dbReference>
<proteinExistence type="predicted"/>
<feature type="domain" description="Pyridoxamine kinase/Phosphomethylpyrimidine kinase" evidence="1">
    <location>
        <begin position="5"/>
        <end position="49"/>
    </location>
</feature>
<organism evidence="2">
    <name type="scientific">Bacillus anthracis</name>
    <name type="common">anthrax bacterium</name>
    <dbReference type="NCBI Taxonomy" id="1392"/>
    <lineage>
        <taxon>Bacteria</taxon>
        <taxon>Bacillati</taxon>
        <taxon>Bacillota</taxon>
        <taxon>Bacilli</taxon>
        <taxon>Bacillales</taxon>
        <taxon>Bacillaceae</taxon>
        <taxon>Bacillus</taxon>
        <taxon>Bacillus cereus group</taxon>
    </lineage>
</organism>
<dbReference type="InterPro" id="IPR029056">
    <property type="entry name" value="Ribokinase-like"/>
</dbReference>
<dbReference type="EMBL" id="BLEU01000105">
    <property type="protein sequence ID" value="GEU04512.1"/>
    <property type="molecule type" value="Genomic_DNA"/>
</dbReference>
<dbReference type="AlphaFoldDB" id="A0A640LSI9"/>
<sequence length="61" mass="6748">MLFRAKIKKCGGNKSVLDTVMIAKGGAALLQQEAVQALKEYVLPVATVIIFFSSRRRHTRS</sequence>
<name>A0A640LSI9_BACAN</name>
<gene>
    <name evidence="2" type="ORF">DB1_57640</name>
</gene>
<dbReference type="InterPro" id="IPR013749">
    <property type="entry name" value="PM/HMP-P_kinase-1"/>
</dbReference>
<evidence type="ECO:0000259" key="1">
    <source>
        <dbReference type="Pfam" id="PF08543"/>
    </source>
</evidence>
<reference evidence="2" key="1">
    <citation type="submission" date="2019-12" db="EMBL/GenBank/DDBJ databases">
        <title>Epidemiological and comparative genomic analysis of Bacillus anthracis isolated from northern Vietnam.</title>
        <authorList>
            <person name="Hoang T.T.H."/>
            <person name="Dang D.A."/>
            <person name="Pham M.H."/>
            <person name="Luong M.H."/>
            <person name="Tran N.D."/>
            <person name="Nguyen T.H."/>
            <person name="Nguyen T.T."/>
            <person name="Inoue S."/>
            <person name="Morikawa S."/>
            <person name="Okutani A."/>
        </authorList>
    </citation>
    <scope>NUCLEOTIDE SEQUENCE</scope>
    <source>
        <strain evidence="2">DB</strain>
    </source>
</reference>
<protein>
    <recommendedName>
        <fullName evidence="1">Pyridoxamine kinase/Phosphomethylpyrimidine kinase domain-containing protein</fullName>
    </recommendedName>
</protein>
<dbReference type="SUPFAM" id="SSF53613">
    <property type="entry name" value="Ribokinase-like"/>
    <property type="match status" value="1"/>
</dbReference>